<dbReference type="GO" id="GO:0005634">
    <property type="term" value="C:nucleus"/>
    <property type="evidence" value="ECO:0007669"/>
    <property type="project" value="UniProtKB-SubCell"/>
</dbReference>
<evidence type="ECO:0000256" key="7">
    <source>
        <dbReference type="ARBA" id="ARBA00023242"/>
    </source>
</evidence>
<feature type="compositionally biased region" description="Basic and acidic residues" evidence="10">
    <location>
        <begin position="270"/>
        <end position="280"/>
    </location>
</feature>
<dbReference type="OrthoDB" id="21124at2759"/>
<accession>A0A9Q0RN81</accession>
<feature type="compositionally biased region" description="Basic and acidic residues" evidence="10">
    <location>
        <begin position="28"/>
        <end position="51"/>
    </location>
</feature>
<comment type="subcellular location">
    <subcellularLocation>
        <location evidence="9">Nucleus</location>
    </subcellularLocation>
</comment>
<proteinExistence type="inferred from homology"/>
<evidence type="ECO:0000256" key="2">
    <source>
        <dbReference type="ARBA" id="ARBA00022664"/>
    </source>
</evidence>
<evidence type="ECO:0000256" key="3">
    <source>
        <dbReference type="ARBA" id="ARBA00022816"/>
    </source>
</evidence>
<evidence type="ECO:0000256" key="1">
    <source>
        <dbReference type="ARBA" id="ARBA00022448"/>
    </source>
</evidence>
<evidence type="ECO:0000256" key="6">
    <source>
        <dbReference type="ARBA" id="ARBA00023187"/>
    </source>
</evidence>
<feature type="region of interest" description="Disordered" evidence="10">
    <location>
        <begin position="270"/>
        <end position="316"/>
    </location>
</feature>
<dbReference type="AlphaFoldDB" id="A0A9Q0RN81"/>
<dbReference type="InterPro" id="IPR051037">
    <property type="entry name" value="RNAPII_TF_IWS1"/>
</dbReference>
<feature type="region of interest" description="Disordered" evidence="10">
    <location>
        <begin position="1"/>
        <end position="87"/>
    </location>
</feature>
<feature type="compositionally biased region" description="Basic and acidic residues" evidence="10">
    <location>
        <begin position="1"/>
        <end position="12"/>
    </location>
</feature>
<dbReference type="PANTHER" id="PTHR46010">
    <property type="entry name" value="PROTEIN IWS1 HOMOLOG"/>
    <property type="match status" value="1"/>
</dbReference>
<evidence type="ECO:0000256" key="5">
    <source>
        <dbReference type="ARBA" id="ARBA00023163"/>
    </source>
</evidence>
<dbReference type="PANTHER" id="PTHR46010:SF1">
    <property type="entry name" value="PROTEIN IWS1 HOMOLOG"/>
    <property type="match status" value="1"/>
</dbReference>
<dbReference type="GO" id="GO:0016973">
    <property type="term" value="P:poly(A)+ mRNA export from nucleus"/>
    <property type="evidence" value="ECO:0007669"/>
    <property type="project" value="TreeGrafter"/>
</dbReference>
<gene>
    <name evidence="12" type="ORF">RDWZM_000673</name>
</gene>
<dbReference type="GO" id="GO:0006397">
    <property type="term" value="P:mRNA processing"/>
    <property type="evidence" value="ECO:0007669"/>
    <property type="project" value="UniProtKB-KW"/>
</dbReference>
<comment type="caution">
    <text evidence="12">The sequence shown here is derived from an EMBL/GenBank/DDBJ whole genome shotgun (WGS) entry which is preliminary data.</text>
</comment>
<dbReference type="InterPro" id="IPR017923">
    <property type="entry name" value="TFIIS_N"/>
</dbReference>
<evidence type="ECO:0000313" key="12">
    <source>
        <dbReference type="EMBL" id="KAJ6222128.1"/>
    </source>
</evidence>
<sequence>MSDTENIVRDIFGDSDESDAEFEGFDGDETKNEKKVDNKDKDDEEVNKLNDSEAEEQQPTEPNHEKAKELIPDLSESDSDDEELNRNEKSGIVYDFDIMLQRRKEMNSKRRGRRKNVDIINDSDDIIAELIHEMRQAADDDFDLNRNQKVATRKLKMLPLVQVQLKKFDLKEALLESGILNVITDWLTRLPDGSLPHLQIRTSMLKILMEFNIEEIDRIKSSGIGKAVMYLCKHPKETKENKRYANQLIANWSRPIFNLDTNFHSISRDEREQRDFEHMSRFKRRHSDAGEGSSSKTEKSTDKILKPGDKGWVPRARVPMPSMKDYVIRPKSNVDIDMTRISTKKTVGRFEKHMRNFREMKKASKSSRAVPISIEGRKMAL</sequence>
<dbReference type="PROSITE" id="PS51319">
    <property type="entry name" value="TFIIS_N"/>
    <property type="match status" value="1"/>
</dbReference>
<dbReference type="FunFam" id="1.20.930.10:FF:000001">
    <property type="entry name" value="IWS1, SUPT6H interacting protein"/>
    <property type="match status" value="1"/>
</dbReference>
<feature type="compositionally biased region" description="Basic and acidic residues" evidence="10">
    <location>
        <begin position="296"/>
        <end position="309"/>
    </location>
</feature>
<feature type="compositionally biased region" description="Acidic residues" evidence="10">
    <location>
        <begin position="13"/>
        <end position="27"/>
    </location>
</feature>
<dbReference type="OMA" id="MPAYNIQ"/>
<keyword evidence="4" id="KW-0805">Transcription regulation</keyword>
<dbReference type="GO" id="GO:0008380">
    <property type="term" value="P:RNA splicing"/>
    <property type="evidence" value="ECO:0007669"/>
    <property type="project" value="UniProtKB-KW"/>
</dbReference>
<dbReference type="Pfam" id="PF08711">
    <property type="entry name" value="Med26"/>
    <property type="match status" value="1"/>
</dbReference>
<dbReference type="EMBL" id="JAPWDV010000001">
    <property type="protein sequence ID" value="KAJ6222128.1"/>
    <property type="molecule type" value="Genomic_DNA"/>
</dbReference>
<protein>
    <recommendedName>
        <fullName evidence="11">TFIIS N-terminal domain-containing protein</fullName>
    </recommendedName>
</protein>
<keyword evidence="1" id="KW-0813">Transport</keyword>
<feature type="compositionally biased region" description="Basic and acidic residues" evidence="10">
    <location>
        <begin position="62"/>
        <end position="71"/>
    </location>
</feature>
<evidence type="ECO:0000259" key="11">
    <source>
        <dbReference type="PROSITE" id="PS51319"/>
    </source>
</evidence>
<comment type="similarity">
    <text evidence="8">Belongs to the IWS1 family.</text>
</comment>
<feature type="domain" description="TFIIS N-terminal" evidence="11">
    <location>
        <begin position="181"/>
        <end position="259"/>
    </location>
</feature>
<keyword evidence="7 9" id="KW-0539">Nucleus</keyword>
<keyword evidence="6" id="KW-0508">mRNA splicing</keyword>
<evidence type="ECO:0000256" key="9">
    <source>
        <dbReference type="PROSITE-ProRule" id="PRU00649"/>
    </source>
</evidence>
<keyword evidence="5" id="KW-0804">Transcription</keyword>
<evidence type="ECO:0000256" key="8">
    <source>
        <dbReference type="ARBA" id="ARBA00037992"/>
    </source>
</evidence>
<evidence type="ECO:0000256" key="10">
    <source>
        <dbReference type="SAM" id="MobiDB-lite"/>
    </source>
</evidence>
<evidence type="ECO:0000256" key="4">
    <source>
        <dbReference type="ARBA" id="ARBA00023015"/>
    </source>
</evidence>
<keyword evidence="3" id="KW-0509">mRNA transport</keyword>
<evidence type="ECO:0000313" key="13">
    <source>
        <dbReference type="Proteomes" id="UP001142055"/>
    </source>
</evidence>
<name>A0A9Q0RN81_BLOTA</name>
<dbReference type="InterPro" id="IPR035441">
    <property type="entry name" value="TFIIS/LEDGF_dom_sf"/>
</dbReference>
<keyword evidence="2" id="KW-0507">mRNA processing</keyword>
<organism evidence="12 13">
    <name type="scientific">Blomia tropicalis</name>
    <name type="common">Mite</name>
    <dbReference type="NCBI Taxonomy" id="40697"/>
    <lineage>
        <taxon>Eukaryota</taxon>
        <taxon>Metazoa</taxon>
        <taxon>Ecdysozoa</taxon>
        <taxon>Arthropoda</taxon>
        <taxon>Chelicerata</taxon>
        <taxon>Arachnida</taxon>
        <taxon>Acari</taxon>
        <taxon>Acariformes</taxon>
        <taxon>Sarcoptiformes</taxon>
        <taxon>Astigmata</taxon>
        <taxon>Glycyphagoidea</taxon>
        <taxon>Echimyopodidae</taxon>
        <taxon>Blomia</taxon>
    </lineage>
</organism>
<reference evidence="12" key="1">
    <citation type="submission" date="2022-12" db="EMBL/GenBank/DDBJ databases">
        <title>Genome assemblies of Blomia tropicalis.</title>
        <authorList>
            <person name="Cui Y."/>
        </authorList>
    </citation>
    <scope>NUCLEOTIDE SEQUENCE</scope>
    <source>
        <tissue evidence="12">Adult mites</tissue>
    </source>
</reference>
<keyword evidence="13" id="KW-1185">Reference proteome</keyword>
<dbReference type="Gene3D" id="1.20.930.10">
    <property type="entry name" value="Conserved domain common to transcription factors TFIIS, elongin A, CRSP70"/>
    <property type="match status" value="1"/>
</dbReference>
<dbReference type="Proteomes" id="UP001142055">
    <property type="component" value="Chromosome 1"/>
</dbReference>